<keyword evidence="2" id="KW-1185">Reference proteome</keyword>
<dbReference type="Proteomes" id="UP000270343">
    <property type="component" value="Unassembled WGS sequence"/>
</dbReference>
<protein>
    <submittedName>
        <fullName evidence="1">Uncharacterized protein</fullName>
    </submittedName>
</protein>
<dbReference type="EMBL" id="RBAM01000109">
    <property type="protein sequence ID" value="RKN53696.1"/>
    <property type="molecule type" value="Genomic_DNA"/>
</dbReference>
<comment type="caution">
    <text evidence="1">The sequence shown here is derived from an EMBL/GenBank/DDBJ whole genome shotgun (WGS) entry which is preliminary data.</text>
</comment>
<evidence type="ECO:0000313" key="2">
    <source>
        <dbReference type="Proteomes" id="UP000270343"/>
    </source>
</evidence>
<proteinExistence type="predicted"/>
<name>A0A3B0A1P4_9ACTN</name>
<dbReference type="OrthoDB" id="4548993at2"/>
<dbReference type="InterPro" id="IPR027417">
    <property type="entry name" value="P-loop_NTPase"/>
</dbReference>
<sequence>YIDRQGSGRAYAARATRAAVALMTIRGEINAAVGHDFSPTSPYPLLVLNLDEFNGLCDDSEEGQEIARNAVFIAERGRKYGVGVLFAGQTLDLTRIGGDRSLREQTRSGTGIMLRTVSGISDRQATEGMLPEGVSLATIPTVIGGGLTLADRMNGLTKAPARGASTSGMGHVLTGGAAPRMMRALYVHLPKDGTGHGLGEIFPEGGGVNTLTDREITALGPLYEDWDDTAADHDLGDEWAPGTPAPAEEAALPPLFSPAAATVADQILAAVTRPMTTKEIRAAVDAKYGTIRNCLSKLVNDGRLLQVDHGAYAPVGWTE</sequence>
<evidence type="ECO:0000313" key="1">
    <source>
        <dbReference type="EMBL" id="RKN53696.1"/>
    </source>
</evidence>
<dbReference type="RefSeq" id="WP_158673901.1">
    <property type="nucleotide sequence ID" value="NZ_RBAM01000109.1"/>
</dbReference>
<accession>A0A3B0A1P4</accession>
<feature type="non-terminal residue" evidence="1">
    <location>
        <position position="1"/>
    </location>
</feature>
<gene>
    <name evidence="1" type="ORF">D7231_35000</name>
</gene>
<dbReference type="AlphaFoldDB" id="A0A3B0A1P4"/>
<reference evidence="1 2" key="1">
    <citation type="journal article" date="2015" name="Antonie Van Leeuwenhoek">
        <title>Streptomyces klenkii sp. nov., isolated from deep marine sediment.</title>
        <authorList>
            <person name="Veyisoglu A."/>
            <person name="Sahin N."/>
        </authorList>
    </citation>
    <scope>NUCLEOTIDE SEQUENCE [LARGE SCALE GENOMIC DNA]</scope>
    <source>
        <strain evidence="1 2">KCTC 29202</strain>
    </source>
</reference>
<organism evidence="1 2">
    <name type="scientific">Streptomyces klenkii</name>
    <dbReference type="NCBI Taxonomy" id="1420899"/>
    <lineage>
        <taxon>Bacteria</taxon>
        <taxon>Bacillati</taxon>
        <taxon>Actinomycetota</taxon>
        <taxon>Actinomycetes</taxon>
        <taxon>Kitasatosporales</taxon>
        <taxon>Streptomycetaceae</taxon>
        <taxon>Streptomyces</taxon>
    </lineage>
</organism>
<dbReference type="Gene3D" id="3.40.50.300">
    <property type="entry name" value="P-loop containing nucleotide triphosphate hydrolases"/>
    <property type="match status" value="1"/>
</dbReference>